<reference evidence="4 5" key="1">
    <citation type="submission" date="2018-01" db="EMBL/GenBank/DDBJ databases">
        <title>The draft genome sequence of Halioglobus lutimaris HF004.</title>
        <authorList>
            <person name="Du Z.-J."/>
            <person name="Shi M.-J."/>
        </authorList>
    </citation>
    <scope>NUCLEOTIDE SEQUENCE [LARGE SCALE GENOMIC DNA]</scope>
    <source>
        <strain evidence="4 5">HF004</strain>
    </source>
</reference>
<dbReference type="EMBL" id="PKUS01000007">
    <property type="protein sequence ID" value="PLW69464.1"/>
    <property type="molecule type" value="Genomic_DNA"/>
</dbReference>
<keyword evidence="3" id="KW-0560">Oxidoreductase</keyword>
<dbReference type="InterPro" id="IPR051209">
    <property type="entry name" value="FAD-bind_Monooxygenase_sf"/>
</dbReference>
<sequence length="493" mass="54999">MTASISIDSSPGSGAKPRICIVGAGMSGILMAVKLLEKGIDNFVVYERSEAVSGTWRQNRYPGVACDVASFTYSYSFEPNPDWTHRFSPGPEIRAYFERVVDKYGVRRFIRFNTEVTAACFEGAQWRVTTNDGSEELFDVYVAATGPLNNLHYPDIKGLQDFAGACFHTADWDDDYDYTGKRIGIIGTGSSSVQSVDPLSAKAEHLTIFQRTPQWVIKTDNPEYSPVAIKLKHSFPILGRLTRWFYSWIGEQFGLAALKDGFRRKFVFKACQSALDSVKDPVLREKLTPDYLPMCRRMIMSGTFHEAVQRANVAVETTAIDCITADGIRTVDGKEHKLDLLILATGFFFNAQNVKQVTGLNGLSLADYWQDGIKTYRSITVPGFPNYFMLVGPNSPITNLSLIEIAEIGVNYVMQCVDKIRNGEITAIAPKPEVTTAYMQNLRNAFGDTIWTSGCSSWYLDDEGIPATFPGPPSEYRKELNEPILHEYELISA</sequence>
<keyword evidence="2" id="KW-0274">FAD</keyword>
<protein>
    <submittedName>
        <fullName evidence="4">Monooxygenase</fullName>
    </submittedName>
</protein>
<evidence type="ECO:0000256" key="1">
    <source>
        <dbReference type="ARBA" id="ARBA00022630"/>
    </source>
</evidence>
<dbReference type="GO" id="GO:0004499">
    <property type="term" value="F:N,N-dimethylaniline monooxygenase activity"/>
    <property type="evidence" value="ECO:0007669"/>
    <property type="project" value="InterPro"/>
</dbReference>
<dbReference type="InterPro" id="IPR020946">
    <property type="entry name" value="Flavin_mOase-like"/>
</dbReference>
<keyword evidence="5" id="KW-1185">Reference proteome</keyword>
<dbReference type="GO" id="GO:0050660">
    <property type="term" value="F:flavin adenine dinucleotide binding"/>
    <property type="evidence" value="ECO:0007669"/>
    <property type="project" value="InterPro"/>
</dbReference>
<gene>
    <name evidence="4" type="ORF">C0039_08040</name>
</gene>
<dbReference type="GO" id="GO:0050661">
    <property type="term" value="F:NADP binding"/>
    <property type="evidence" value="ECO:0007669"/>
    <property type="project" value="InterPro"/>
</dbReference>
<dbReference type="InterPro" id="IPR036188">
    <property type="entry name" value="FAD/NAD-bd_sf"/>
</dbReference>
<dbReference type="PANTHER" id="PTHR42877">
    <property type="entry name" value="L-ORNITHINE N(5)-MONOOXYGENASE-RELATED"/>
    <property type="match status" value="1"/>
</dbReference>
<dbReference type="PANTHER" id="PTHR42877:SF4">
    <property type="entry name" value="FAD_NAD(P)-BINDING DOMAIN-CONTAINING PROTEIN-RELATED"/>
    <property type="match status" value="1"/>
</dbReference>
<name>A0A2N5X4P8_9GAMM</name>
<comment type="caution">
    <text evidence="4">The sequence shown here is derived from an EMBL/GenBank/DDBJ whole genome shotgun (WGS) entry which is preliminary data.</text>
</comment>
<dbReference type="SUPFAM" id="SSF51905">
    <property type="entry name" value="FAD/NAD(P)-binding domain"/>
    <property type="match status" value="2"/>
</dbReference>
<dbReference type="InterPro" id="IPR000960">
    <property type="entry name" value="Flavin_mOase"/>
</dbReference>
<organism evidence="4 5">
    <name type="scientific">Pseudohalioglobus lutimaris</name>
    <dbReference type="NCBI Taxonomy" id="1737061"/>
    <lineage>
        <taxon>Bacteria</taxon>
        <taxon>Pseudomonadati</taxon>
        <taxon>Pseudomonadota</taxon>
        <taxon>Gammaproteobacteria</taxon>
        <taxon>Cellvibrionales</taxon>
        <taxon>Halieaceae</taxon>
        <taxon>Pseudohalioglobus</taxon>
    </lineage>
</organism>
<dbReference type="AlphaFoldDB" id="A0A2N5X4P8"/>
<keyword evidence="1" id="KW-0285">Flavoprotein</keyword>
<dbReference type="OrthoDB" id="9766402at2"/>
<dbReference type="RefSeq" id="WP_101517789.1">
    <property type="nucleotide sequence ID" value="NZ_PKUS01000007.1"/>
</dbReference>
<keyword evidence="4" id="KW-0503">Monooxygenase</keyword>
<evidence type="ECO:0000256" key="2">
    <source>
        <dbReference type="ARBA" id="ARBA00022827"/>
    </source>
</evidence>
<dbReference type="PRINTS" id="PR00370">
    <property type="entry name" value="FMOXYGENASE"/>
</dbReference>
<evidence type="ECO:0000313" key="5">
    <source>
        <dbReference type="Proteomes" id="UP000235005"/>
    </source>
</evidence>
<evidence type="ECO:0000313" key="4">
    <source>
        <dbReference type="EMBL" id="PLW69464.1"/>
    </source>
</evidence>
<dbReference type="Proteomes" id="UP000235005">
    <property type="component" value="Unassembled WGS sequence"/>
</dbReference>
<dbReference type="Gene3D" id="3.50.50.60">
    <property type="entry name" value="FAD/NAD(P)-binding domain"/>
    <property type="match status" value="2"/>
</dbReference>
<dbReference type="Pfam" id="PF00743">
    <property type="entry name" value="FMO-like"/>
    <property type="match status" value="1"/>
</dbReference>
<proteinExistence type="predicted"/>
<evidence type="ECO:0000256" key="3">
    <source>
        <dbReference type="ARBA" id="ARBA00023002"/>
    </source>
</evidence>
<accession>A0A2N5X4P8</accession>